<feature type="domain" description="UvrD-like helicase ATP-binding" evidence="17">
    <location>
        <begin position="2"/>
        <end position="468"/>
    </location>
</feature>
<comment type="similarity">
    <text evidence="15">Belongs to the helicase family. UvrD subfamily.</text>
</comment>
<feature type="domain" description="UvrD-like helicase C-terminal" evidence="18">
    <location>
        <begin position="504"/>
        <end position="769"/>
    </location>
</feature>
<feature type="binding site" evidence="15">
    <location>
        <position position="1150"/>
    </location>
    <ligand>
        <name>Mg(2+)</name>
        <dbReference type="ChEBI" id="CHEBI:18420"/>
    </ligand>
</feature>
<evidence type="ECO:0000256" key="10">
    <source>
        <dbReference type="ARBA" id="ARBA00023125"/>
    </source>
</evidence>
<dbReference type="Gene3D" id="1.10.486.10">
    <property type="entry name" value="PCRA, domain 4"/>
    <property type="match status" value="1"/>
</dbReference>
<comment type="function">
    <text evidence="15">A helicase/nuclease that prepares dsDNA breaks (DSB) for recombinational DNA repair. Binds to DSBs and unwinds DNA via a highly rapid and processive ATP-dependent bidirectional helicase activity. Unwinds dsDNA until it encounters a Chi (crossover hotspot instigator) sequence from the 3' direction. Cuts ssDNA a few nucleotides 3' to the Chi site. The properties and activities of the enzyme are changed at Chi. The Chi-altered holoenzyme produces a long 3'-ssDNA overhang and facilitates RecA-binding to the ssDNA for homologous DNA recombination and repair. Holoenzyme degrades any linearized DNA that is unable to undergo homologous recombination. In the holoenzyme this subunit contributes ATPase, 3'-5' helicase, exonuclease activity and loads RecA onto ssDNA.</text>
</comment>
<dbReference type="GO" id="GO:0016887">
    <property type="term" value="F:ATP hydrolysis activity"/>
    <property type="evidence" value="ECO:0007669"/>
    <property type="project" value="RHEA"/>
</dbReference>
<dbReference type="GO" id="GO:0005829">
    <property type="term" value="C:cytosol"/>
    <property type="evidence" value="ECO:0007669"/>
    <property type="project" value="TreeGrafter"/>
</dbReference>
<dbReference type="GO" id="GO:0008854">
    <property type="term" value="F:exodeoxyribonuclease V activity"/>
    <property type="evidence" value="ECO:0007669"/>
    <property type="project" value="UniProtKB-EC"/>
</dbReference>
<evidence type="ECO:0000256" key="12">
    <source>
        <dbReference type="ARBA" id="ARBA00023235"/>
    </source>
</evidence>
<keyword evidence="4 15" id="KW-0227">DNA damage</keyword>
<dbReference type="Pfam" id="PF12705">
    <property type="entry name" value="PDDEXK_1"/>
    <property type="match status" value="1"/>
</dbReference>
<comment type="miscellaneous">
    <text evidence="15">In the RecBCD complex, RecB has a slow 3'-5' helicase, an exonuclease activity and loads RecA onto ssDNA, RecD has a fast 5'-3' helicase activity, while RecC stimulates the ATPase and processivity of the RecB helicase and contributes to recognition of the Chi site.</text>
</comment>
<sequence length="1256" mass="137977">MTVVTPDLDVFSCPLDGVQLIEASAGTGKTWNICGLYLRQLLERDLQLGAILVVTFTRAATAELSTRIRDRIVETLRVLDGGEAGGDPFVPRLIATVAAAGVTPGQMGERLRHALQTFDEAAIFTIHGFCQRALADTPFASGLPYALELSEDDTALRLEVAQDFWRREVAAAALPPALASELVARGDSPEGWAGYLKIAMARPLAEALWDPSVSTTELEAADASLRRAYRDAREAWAGGEAVMRSLGEALDGLHKGSYKAETIELAFRQWEAWFQAADAFVSLPAEKESKLVLLSAAKLAEKTTKEGSKRGIAPPSHVFFERADVLLEARQRADEGVALARMQLLRRFLEQGVVELRRRKRERRSIAFDDILWNAYEALTSGQQPWLGGALHERYPVALIDEFQDTDPLQFAIFDHLYRKEGRHGSLFLVGDPKQAIYSFRSADLFTYLEARAGTDACYSLGRNQRSTPALIEACNRLFASNPRVFMLEGLDYQWVGRGDRARPPLTDDTSSGASPAALRLWRIPRDEAQEGEEGGDRLPRAQALQRAAAATAAEIARLLAAGRAGQIRIGTRPLVPADVAVLVRSHGQGARMRQALARMGVGSVELSQVSVFATEDAEELERVLLAISEPARERRVKAALATTLMGRDATALARLAGDEAALLTVLDRFAGWREAWLRHGFGVMLRRWMRDEAVAARLLLRDDGERRLTNLMHLAELLQQDVGTASPEALLRALASARAEGRSGEASQLRLESDRNLVQIVTVHRAKGLEYGVVFCPFLFDGRPVPASSGPMRAWHRQDGKLVLDYRLASAKDKDISARLQQERDAEDLRLIYVALTRAIYRCHLVVGSYAMMSFGHPSYSESTRSLLNWMVAGAGIAPDAWREQKRSPAEVDACWRELVKHSVMDGQAVTLLEDLPDGSGAPLVSDEGQGSVPRALKPPQLPSGWRMGSFSALVSGAEHEGAAVDHDARALTPEALVADEMDVTDGADAVGVEVAPPADDDILKFPRGPVAGDCLHAVFERIDFTDAASWDAAIEHALQRHLQTGLSAAERQRLPAMLRRMLREVLSTPLRESDTGECIRLNGIAPPQRMVELGFHLPVPHLDASRLNAWLASRGYPVPRLGFGDLAGYLKGYIDLVFEHGGRYWVLDWKSNHLGEQPADYGPAALEAAMQAHGYHLQHLLYSVALHRHLGRSLPGYDYERHFGGVLYLFVRGVRPDWQLADGQQAGVFHHRMAAQTLAELDAMLSAPVLEVQG</sequence>
<evidence type="ECO:0000256" key="3">
    <source>
        <dbReference type="ARBA" id="ARBA00022741"/>
    </source>
</evidence>
<feature type="binding site" evidence="15">
    <location>
        <position position="1018"/>
    </location>
    <ligand>
        <name>Mg(2+)</name>
        <dbReference type="ChEBI" id="CHEBI:18420"/>
    </ligand>
</feature>
<dbReference type="OrthoDB" id="5905204at2"/>
<evidence type="ECO:0000256" key="1">
    <source>
        <dbReference type="ARBA" id="ARBA00022722"/>
    </source>
</evidence>
<dbReference type="GO" id="GO:0005524">
    <property type="term" value="F:ATP binding"/>
    <property type="evidence" value="ECO:0007669"/>
    <property type="project" value="UniProtKB-UniRule"/>
</dbReference>
<dbReference type="Pfam" id="PF00580">
    <property type="entry name" value="UvrD-helicase"/>
    <property type="match status" value="1"/>
</dbReference>
<dbReference type="InterPro" id="IPR000212">
    <property type="entry name" value="DNA_helicase_UvrD/REP"/>
</dbReference>
<dbReference type="GO" id="GO:0000724">
    <property type="term" value="P:double-strand break repair via homologous recombination"/>
    <property type="evidence" value="ECO:0007669"/>
    <property type="project" value="UniProtKB-UniRule"/>
</dbReference>
<reference evidence="19 20" key="1">
    <citation type="submission" date="2018-06" db="EMBL/GenBank/DDBJ databases">
        <title>Azoarcus communis strain SWub3 genome.</title>
        <authorList>
            <person name="Zorraquino Salvo V."/>
            <person name="Toubiana D."/>
            <person name="Blumwald E."/>
        </authorList>
    </citation>
    <scope>NUCLEOTIDE SEQUENCE [LARGE SCALE GENOMIC DNA]</scope>
    <source>
        <strain evidence="19 20">SWub3</strain>
    </source>
</reference>
<evidence type="ECO:0000313" key="19">
    <source>
        <dbReference type="EMBL" id="PZA15339.1"/>
    </source>
</evidence>
<evidence type="ECO:0000256" key="5">
    <source>
        <dbReference type="ARBA" id="ARBA00022801"/>
    </source>
</evidence>
<dbReference type="AlphaFoldDB" id="A0A323US76"/>
<dbReference type="PANTHER" id="PTHR11070:SF23">
    <property type="entry name" value="RECBCD ENZYME SUBUNIT RECB"/>
    <property type="match status" value="1"/>
</dbReference>
<keyword evidence="20" id="KW-1185">Reference proteome</keyword>
<feature type="region of interest" description="DNA-binding and helicase activity, interacts with RecC" evidence="15">
    <location>
        <begin position="1"/>
        <end position="933"/>
    </location>
</feature>
<evidence type="ECO:0000313" key="20">
    <source>
        <dbReference type="Proteomes" id="UP000248259"/>
    </source>
</evidence>
<evidence type="ECO:0000256" key="11">
    <source>
        <dbReference type="ARBA" id="ARBA00023204"/>
    </source>
</evidence>
<keyword evidence="6 15" id="KW-0347">Helicase</keyword>
<proteinExistence type="inferred from homology"/>
<keyword evidence="5 15" id="KW-0378">Hydrolase</keyword>
<evidence type="ECO:0000256" key="2">
    <source>
        <dbReference type="ARBA" id="ARBA00022723"/>
    </source>
</evidence>
<dbReference type="Gene3D" id="3.40.50.300">
    <property type="entry name" value="P-loop containing nucleotide triphosphate hydrolases"/>
    <property type="match status" value="2"/>
</dbReference>
<dbReference type="EMBL" id="QKOE01000015">
    <property type="protein sequence ID" value="PZA15339.1"/>
    <property type="molecule type" value="Genomic_DNA"/>
</dbReference>
<feature type="active site" description="For nuclease activity" evidence="15">
    <location>
        <position position="1150"/>
    </location>
</feature>
<keyword evidence="9 15" id="KW-0460">Magnesium</keyword>
<keyword evidence="7 15" id="KW-0269">Exonuclease</keyword>
<evidence type="ECO:0000256" key="6">
    <source>
        <dbReference type="ARBA" id="ARBA00022806"/>
    </source>
</evidence>
<comment type="subunit">
    <text evidence="15">Heterotrimer of RecB, RecC and RecD. All subunits contribute to DNA-binding. Interacts with RecA.</text>
</comment>
<dbReference type="GO" id="GO:0043138">
    <property type="term" value="F:3'-5' DNA helicase activity"/>
    <property type="evidence" value="ECO:0007669"/>
    <property type="project" value="UniProtKB-UniRule"/>
</dbReference>
<dbReference type="Gene3D" id="1.10.3170.10">
    <property type="entry name" value="Recbcd, chain B, domain 2"/>
    <property type="match status" value="1"/>
</dbReference>
<feature type="binding site" evidence="15">
    <location>
        <position position="1137"/>
    </location>
    <ligand>
        <name>Mg(2+)</name>
        <dbReference type="ChEBI" id="CHEBI:18420"/>
    </ligand>
</feature>
<keyword evidence="3 15" id="KW-0547">Nucleotide-binding</keyword>
<dbReference type="GO" id="GO:0009338">
    <property type="term" value="C:exodeoxyribonuclease V complex"/>
    <property type="evidence" value="ECO:0007669"/>
    <property type="project" value="TreeGrafter"/>
</dbReference>
<dbReference type="CDD" id="cd22352">
    <property type="entry name" value="RecB_C-like"/>
    <property type="match status" value="1"/>
</dbReference>
<feature type="region of interest" description="Nuclease activity, interacts with RecD and RecA" evidence="15">
    <location>
        <begin position="946"/>
        <end position="1256"/>
    </location>
</feature>
<keyword evidence="11 15" id="KW-0234">DNA repair</keyword>
<comment type="cofactor">
    <cofactor evidence="15">
        <name>Mg(2+)</name>
        <dbReference type="ChEBI" id="CHEBI:18420"/>
    </cofactor>
    <text evidence="15">Binds 1 Mg(2+) ion per subunit.</text>
</comment>
<dbReference type="InterPro" id="IPR004586">
    <property type="entry name" value="RecB"/>
</dbReference>
<evidence type="ECO:0000256" key="4">
    <source>
        <dbReference type="ARBA" id="ARBA00022763"/>
    </source>
</evidence>
<keyword evidence="8 15" id="KW-0067">ATP-binding</keyword>
<dbReference type="GO" id="GO:0003677">
    <property type="term" value="F:DNA binding"/>
    <property type="evidence" value="ECO:0007669"/>
    <property type="project" value="UniProtKB-UniRule"/>
</dbReference>
<dbReference type="PROSITE" id="PS51198">
    <property type="entry name" value="UVRD_HELICASE_ATP_BIND"/>
    <property type="match status" value="1"/>
</dbReference>
<keyword evidence="2 15" id="KW-0479">Metal-binding</keyword>
<evidence type="ECO:0000256" key="16">
    <source>
        <dbReference type="PROSITE-ProRule" id="PRU00560"/>
    </source>
</evidence>
<dbReference type="PROSITE" id="PS51217">
    <property type="entry name" value="UVRD_HELICASE_CTER"/>
    <property type="match status" value="1"/>
</dbReference>
<organism evidence="19 20">
    <name type="scientific">Parazoarcus communis SWub3 = DSM 12120</name>
    <dbReference type="NCBI Taxonomy" id="1121029"/>
    <lineage>
        <taxon>Bacteria</taxon>
        <taxon>Pseudomonadati</taxon>
        <taxon>Pseudomonadota</taxon>
        <taxon>Betaproteobacteria</taxon>
        <taxon>Rhodocyclales</taxon>
        <taxon>Zoogloeaceae</taxon>
        <taxon>Parazoarcus</taxon>
    </lineage>
</organism>
<dbReference type="GO" id="GO:0000287">
    <property type="term" value="F:magnesium ion binding"/>
    <property type="evidence" value="ECO:0007669"/>
    <property type="project" value="UniProtKB-UniRule"/>
</dbReference>
<evidence type="ECO:0000256" key="15">
    <source>
        <dbReference type="HAMAP-Rule" id="MF_01485"/>
    </source>
</evidence>
<dbReference type="EC" id="3.1.11.5" evidence="15"/>
<evidence type="ECO:0000256" key="8">
    <source>
        <dbReference type="ARBA" id="ARBA00022840"/>
    </source>
</evidence>
<comment type="catalytic activity">
    <reaction evidence="15">
        <text>Exonucleolytic cleavage (in the presence of ATP) in either 5'- to 3'- or 3'- to 5'-direction to yield 5'-phosphooligonucleotides.</text>
        <dbReference type="EC" id="3.1.11.5"/>
    </reaction>
</comment>
<keyword evidence="12 15" id="KW-0413">Isomerase</keyword>
<evidence type="ECO:0000256" key="13">
    <source>
        <dbReference type="ARBA" id="ARBA00034617"/>
    </source>
</evidence>
<evidence type="ECO:0000259" key="18">
    <source>
        <dbReference type="PROSITE" id="PS51217"/>
    </source>
</evidence>
<comment type="domain">
    <text evidence="15">The C-terminal domain has nuclease activity and interacts with RecD. It interacts with RecA, facilitating its loading onto ssDNA.</text>
</comment>
<accession>A0A323US76</accession>
<dbReference type="SUPFAM" id="SSF52980">
    <property type="entry name" value="Restriction endonuclease-like"/>
    <property type="match status" value="1"/>
</dbReference>
<evidence type="ECO:0000256" key="14">
    <source>
        <dbReference type="ARBA" id="ARBA00048988"/>
    </source>
</evidence>
<dbReference type="PANTHER" id="PTHR11070">
    <property type="entry name" value="UVRD / RECB / PCRA DNA HELICASE FAMILY MEMBER"/>
    <property type="match status" value="1"/>
</dbReference>
<comment type="caution">
    <text evidence="19">The sequence shown here is derived from an EMBL/GenBank/DDBJ whole genome shotgun (WGS) entry which is preliminary data.</text>
</comment>
<dbReference type="InterPro" id="IPR014017">
    <property type="entry name" value="DNA_helicase_UvrD-like_C"/>
</dbReference>
<comment type="domain">
    <text evidence="15">The N-terminal DNA-binding domain is a ssDNA-dependent ATPase and has ATP-dependent 3'-5' helicase function. This domain interacts with RecC.</text>
</comment>
<keyword evidence="1 15" id="KW-0540">Nuclease</keyword>
<dbReference type="InterPro" id="IPR027417">
    <property type="entry name" value="P-loop_NTPase"/>
</dbReference>
<dbReference type="InterPro" id="IPR011335">
    <property type="entry name" value="Restrct_endonuc-II-like"/>
</dbReference>
<evidence type="ECO:0000256" key="7">
    <source>
        <dbReference type="ARBA" id="ARBA00022839"/>
    </source>
</evidence>
<dbReference type="HAMAP" id="MF_01485">
    <property type="entry name" value="RecB"/>
    <property type="match status" value="1"/>
</dbReference>
<dbReference type="NCBIfam" id="TIGR00609">
    <property type="entry name" value="recB"/>
    <property type="match status" value="1"/>
</dbReference>
<comment type="catalytic activity">
    <reaction evidence="13 15">
        <text>Couples ATP hydrolysis with the unwinding of duplex DNA by translocating in the 3'-5' direction.</text>
        <dbReference type="EC" id="5.6.2.4"/>
    </reaction>
</comment>
<dbReference type="Pfam" id="PF13361">
    <property type="entry name" value="UvrD_C"/>
    <property type="match status" value="1"/>
</dbReference>
<dbReference type="InterPro" id="IPR038726">
    <property type="entry name" value="PDDEXK_AddAB-type"/>
</dbReference>
<evidence type="ECO:0000259" key="17">
    <source>
        <dbReference type="PROSITE" id="PS51198"/>
    </source>
</evidence>
<dbReference type="InterPro" id="IPR011604">
    <property type="entry name" value="PDDEXK-like_dom_sf"/>
</dbReference>
<dbReference type="InterPro" id="IPR014016">
    <property type="entry name" value="UvrD-like_ATP-bd"/>
</dbReference>
<dbReference type="Gene3D" id="3.90.320.10">
    <property type="match status" value="1"/>
</dbReference>
<comment type="catalytic activity">
    <reaction evidence="14 15">
        <text>ATP + H2O = ADP + phosphate + H(+)</text>
        <dbReference type="Rhea" id="RHEA:13065"/>
        <dbReference type="ChEBI" id="CHEBI:15377"/>
        <dbReference type="ChEBI" id="CHEBI:15378"/>
        <dbReference type="ChEBI" id="CHEBI:30616"/>
        <dbReference type="ChEBI" id="CHEBI:43474"/>
        <dbReference type="ChEBI" id="CHEBI:456216"/>
        <dbReference type="EC" id="5.6.2.4"/>
    </reaction>
</comment>
<feature type="binding site" evidence="16">
    <location>
        <begin position="23"/>
        <end position="30"/>
    </location>
    <ligand>
        <name>ATP</name>
        <dbReference type="ChEBI" id="CHEBI:30616"/>
    </ligand>
</feature>
<evidence type="ECO:0000256" key="9">
    <source>
        <dbReference type="ARBA" id="ARBA00022842"/>
    </source>
</evidence>
<dbReference type="SUPFAM" id="SSF52540">
    <property type="entry name" value="P-loop containing nucleoside triphosphate hydrolases"/>
    <property type="match status" value="1"/>
</dbReference>
<keyword evidence="10 15" id="KW-0238">DNA-binding</keyword>
<protein>
    <recommendedName>
        <fullName evidence="15">RecBCD enzyme subunit RecB</fullName>
        <ecNumber evidence="15">3.1.11.5</ecNumber>
        <ecNumber evidence="15">5.6.2.4</ecNumber>
    </recommendedName>
    <alternativeName>
        <fullName evidence="15">DNA 3'-5' helicase subunit RecB</fullName>
    </alternativeName>
    <alternativeName>
        <fullName evidence="15">Exonuclease V subunit RecB</fullName>
        <shortName evidence="15">ExoV subunit RecB</shortName>
    </alternativeName>
    <alternativeName>
        <fullName evidence="15">Helicase/nuclease RecBCD subunit RecB</fullName>
    </alternativeName>
</protein>
<gene>
    <name evidence="15 19" type="primary">recB</name>
    <name evidence="19" type="ORF">DNK49_17475</name>
</gene>
<name>A0A323US76_9RHOO</name>
<dbReference type="EC" id="5.6.2.4" evidence="15"/>
<dbReference type="Proteomes" id="UP000248259">
    <property type="component" value="Unassembled WGS sequence"/>
</dbReference>